<comment type="similarity">
    <text evidence="1">Belongs to the class V-like SAM-binding methyltransferase superfamily. Histone-lysine methyltransferase family. SETD6 subfamily.</text>
</comment>
<keyword evidence="1" id="KW-0808">Transferase</keyword>
<dbReference type="SUPFAM" id="SSF82199">
    <property type="entry name" value="SET domain"/>
    <property type="match status" value="1"/>
</dbReference>
<organism evidence="2 3">
    <name type="scientific">Nepenthes gracilis</name>
    <name type="common">Slender pitcher plant</name>
    <dbReference type="NCBI Taxonomy" id="150966"/>
    <lineage>
        <taxon>Eukaryota</taxon>
        <taxon>Viridiplantae</taxon>
        <taxon>Streptophyta</taxon>
        <taxon>Embryophyta</taxon>
        <taxon>Tracheophyta</taxon>
        <taxon>Spermatophyta</taxon>
        <taxon>Magnoliopsida</taxon>
        <taxon>eudicotyledons</taxon>
        <taxon>Gunneridae</taxon>
        <taxon>Pentapetalae</taxon>
        <taxon>Caryophyllales</taxon>
        <taxon>Nepenthaceae</taxon>
        <taxon>Nepenthes</taxon>
    </lineage>
</organism>
<comment type="caution">
    <text evidence="2">The sequence shown here is derived from an EMBL/GenBank/DDBJ whole genome shotgun (WGS) entry which is preliminary data.</text>
</comment>
<evidence type="ECO:0000313" key="3">
    <source>
        <dbReference type="Proteomes" id="UP001279734"/>
    </source>
</evidence>
<keyword evidence="1" id="KW-0949">S-adenosyl-L-methionine</keyword>
<dbReference type="PANTHER" id="PTHR13271:SF34">
    <property type="entry name" value="N-LYSINE METHYLTRANSFERASE SETD6"/>
    <property type="match status" value="1"/>
</dbReference>
<dbReference type="PANTHER" id="PTHR13271">
    <property type="entry name" value="UNCHARACTERIZED PUTATIVE METHYLTRANSFERASE"/>
    <property type="match status" value="1"/>
</dbReference>
<dbReference type="GO" id="GO:0005634">
    <property type="term" value="C:nucleus"/>
    <property type="evidence" value="ECO:0007669"/>
    <property type="project" value="UniProtKB-SubCell"/>
</dbReference>
<reference evidence="2" key="1">
    <citation type="submission" date="2023-05" db="EMBL/GenBank/DDBJ databases">
        <title>Nepenthes gracilis genome sequencing.</title>
        <authorList>
            <person name="Fukushima K."/>
        </authorList>
    </citation>
    <scope>NUCLEOTIDE SEQUENCE</scope>
    <source>
        <strain evidence="2">SING2019-196</strain>
    </source>
</reference>
<evidence type="ECO:0000313" key="2">
    <source>
        <dbReference type="EMBL" id="GMG99860.1"/>
    </source>
</evidence>
<comment type="subcellular location">
    <subcellularLocation>
        <location evidence="1">Nucleus</location>
    </subcellularLocation>
</comment>
<evidence type="ECO:0000256" key="1">
    <source>
        <dbReference type="PIRNR" id="PIRNR011771"/>
    </source>
</evidence>
<dbReference type="GO" id="GO:0032259">
    <property type="term" value="P:methylation"/>
    <property type="evidence" value="ECO:0007669"/>
    <property type="project" value="UniProtKB-KW"/>
</dbReference>
<gene>
    <name evidence="2" type="ORF">Nepgr_001700</name>
</gene>
<dbReference type="CDD" id="cd10527">
    <property type="entry name" value="SET_LSMT"/>
    <property type="match status" value="1"/>
</dbReference>
<keyword evidence="3" id="KW-1185">Reference proteome</keyword>
<proteinExistence type="inferred from homology"/>
<dbReference type="InterPro" id="IPR050600">
    <property type="entry name" value="SETD3_SETD6_MTase"/>
</dbReference>
<dbReference type="PIRSF" id="PIRSF011771">
    <property type="entry name" value="RMS1_SET"/>
    <property type="match status" value="1"/>
</dbReference>
<keyword evidence="1" id="KW-0489">Methyltransferase</keyword>
<dbReference type="InterPro" id="IPR046341">
    <property type="entry name" value="SET_dom_sf"/>
</dbReference>
<dbReference type="Gene3D" id="3.90.1410.10">
    <property type="entry name" value="set domain protein methyltransferase, domain 1"/>
    <property type="match status" value="1"/>
</dbReference>
<keyword evidence="1" id="KW-0539">Nucleus</keyword>
<dbReference type="InterPro" id="IPR011383">
    <property type="entry name" value="N-lys_methylase_SETD6"/>
</dbReference>
<dbReference type="EMBL" id="BSYO01000001">
    <property type="protein sequence ID" value="GMG99860.1"/>
    <property type="molecule type" value="Genomic_DNA"/>
</dbReference>
<comment type="function">
    <text evidence="1">Protein-lysine N-methyltransferase.</text>
</comment>
<name>A0AAD3P4Z0_NEPGR</name>
<dbReference type="AlphaFoldDB" id="A0AAD3P4Z0"/>
<accession>A0AAD3P4Z0</accession>
<sequence length="490" mass="55235">MRAFKRWMKANAIECSDALELIDSEDEGTSVKSKCELREGDLVATIPKQACLTVKTSSAREMIEAAGLDSYLGLSVAIMFERSLGPLSRWAGYLQLLPDSECLPLVWTLDEIDSFLLGTELHRTVKEDKALIREDWKEYILPLVSSLLIKLDPKFFGVEEYFAAKSLVASRSFEIDDYHGCGMVPLADLLNRDVHFTFASSAGESEDDLENTTNCGDGELQTESSFFTMIDPYLFVIGKTSLDRADFGYPQDVKENSTVLEMIIVKDVKAGVEVFNTYGSMGNAALLHRYGFTEIDNPYDIVNIDLDLVVQWSSATFSGRFTRSKLSLWRRLSYAGCVSQNSEYFEISFDGEPQIELLILLHIISLTEDAYTELNLAVSVAENSKESLIYNSLKKSKISWGTVSKSSNGMLLSKGVRRALLSLADMRESLYGLRSLDDDIEKLRNSCCIRERKLYHSLTLRVSERRILNRLRTWSAGIARRVAFSKKLKR</sequence>
<protein>
    <recommendedName>
        <fullName evidence="1">N-lysine methyltransferase</fullName>
        <ecNumber evidence="1">2.1.1.-</ecNumber>
    </recommendedName>
</protein>
<dbReference type="GO" id="GO:0016279">
    <property type="term" value="F:protein-lysine N-methyltransferase activity"/>
    <property type="evidence" value="ECO:0007669"/>
    <property type="project" value="UniProtKB-UniRule"/>
</dbReference>
<dbReference type="Proteomes" id="UP001279734">
    <property type="component" value="Unassembled WGS sequence"/>
</dbReference>
<dbReference type="EC" id="2.1.1.-" evidence="1"/>